<accession>A0ABD1J1G8</accession>
<protein>
    <submittedName>
        <fullName evidence="1">Uncharacterized protein</fullName>
    </submittedName>
</protein>
<evidence type="ECO:0000313" key="1">
    <source>
        <dbReference type="EMBL" id="KAL2081049.1"/>
    </source>
</evidence>
<evidence type="ECO:0000313" key="2">
    <source>
        <dbReference type="Proteomes" id="UP001591681"/>
    </source>
</evidence>
<dbReference type="Proteomes" id="UP001591681">
    <property type="component" value="Unassembled WGS sequence"/>
</dbReference>
<gene>
    <name evidence="1" type="ORF">ACEWY4_022902</name>
</gene>
<name>A0ABD1J1G8_9TELE</name>
<dbReference type="AlphaFoldDB" id="A0ABD1J1G8"/>
<dbReference type="EMBL" id="JBHFQA010000020">
    <property type="protein sequence ID" value="KAL2081049.1"/>
    <property type="molecule type" value="Genomic_DNA"/>
</dbReference>
<keyword evidence="2" id="KW-1185">Reference proteome</keyword>
<reference evidence="1 2" key="1">
    <citation type="submission" date="2024-09" db="EMBL/GenBank/DDBJ databases">
        <title>A chromosome-level genome assembly of Gray's grenadier anchovy, Coilia grayii.</title>
        <authorList>
            <person name="Fu Z."/>
        </authorList>
    </citation>
    <scope>NUCLEOTIDE SEQUENCE [LARGE SCALE GENOMIC DNA]</scope>
    <source>
        <strain evidence="1">G4</strain>
        <tissue evidence="1">Muscle</tissue>
    </source>
</reference>
<comment type="caution">
    <text evidence="1">The sequence shown here is derived from an EMBL/GenBank/DDBJ whole genome shotgun (WGS) entry which is preliminary data.</text>
</comment>
<organism evidence="1 2">
    <name type="scientific">Coilia grayii</name>
    <name type="common">Gray's grenadier anchovy</name>
    <dbReference type="NCBI Taxonomy" id="363190"/>
    <lineage>
        <taxon>Eukaryota</taxon>
        <taxon>Metazoa</taxon>
        <taxon>Chordata</taxon>
        <taxon>Craniata</taxon>
        <taxon>Vertebrata</taxon>
        <taxon>Euteleostomi</taxon>
        <taxon>Actinopterygii</taxon>
        <taxon>Neopterygii</taxon>
        <taxon>Teleostei</taxon>
        <taxon>Clupei</taxon>
        <taxon>Clupeiformes</taxon>
        <taxon>Clupeoidei</taxon>
        <taxon>Engraulidae</taxon>
        <taxon>Coilinae</taxon>
        <taxon>Coilia</taxon>
    </lineage>
</organism>
<sequence length="95" mass="10508">MGNLICGLGRKKTSEVRCDSNDYTDVDTRDRDTQKDAAPKEEVLYATIDHGNGKTAGNMVKTEEADDCDYAVVKIPTENRPSIKEDCSDDYVLMG</sequence>
<proteinExistence type="predicted"/>